<accession>A0A235BTJ4</accession>
<dbReference type="AlphaFoldDB" id="A0A235BTJ4"/>
<dbReference type="EMBL" id="NOZQ01000146">
    <property type="protein sequence ID" value="OYD15047.1"/>
    <property type="molecule type" value="Genomic_DNA"/>
</dbReference>
<dbReference type="SUPFAM" id="SSF69304">
    <property type="entry name" value="Tricorn protease N-terminal domain"/>
    <property type="match status" value="1"/>
</dbReference>
<protein>
    <recommendedName>
        <fullName evidence="3">Secretion system C-terminal sorting domain-containing protein</fullName>
    </recommendedName>
</protein>
<evidence type="ECO:0008006" key="3">
    <source>
        <dbReference type="Google" id="ProtNLM"/>
    </source>
</evidence>
<evidence type="ECO:0000313" key="2">
    <source>
        <dbReference type="Proteomes" id="UP000215215"/>
    </source>
</evidence>
<organism evidence="1 2">
    <name type="scientific">candidate division WOR-3 bacterium JGI_Cruoil_03_44_89</name>
    <dbReference type="NCBI Taxonomy" id="1973748"/>
    <lineage>
        <taxon>Bacteria</taxon>
        <taxon>Bacteria division WOR-3</taxon>
    </lineage>
</organism>
<dbReference type="PANTHER" id="PTHR42754">
    <property type="entry name" value="ENDOGLUCANASE"/>
    <property type="match status" value="1"/>
</dbReference>
<comment type="caution">
    <text evidence="1">The sequence shown here is derived from an EMBL/GenBank/DDBJ whole genome shotgun (WGS) entry which is preliminary data.</text>
</comment>
<dbReference type="Proteomes" id="UP000215215">
    <property type="component" value="Unassembled WGS sequence"/>
</dbReference>
<name>A0A235BTJ4_UNCW3</name>
<dbReference type="PANTHER" id="PTHR42754:SF1">
    <property type="entry name" value="LIPOPROTEIN"/>
    <property type="match status" value="1"/>
</dbReference>
<sequence>SLGDTLWTHTYGGSDWDAAYSVQNTPDGGFVIVGFTASYGAGSADVYLIRTDSLGDTLWTHTYGGSDGDKGWFVQNTPDGGYVITGDTWSYGAGIHDVYLIRTDSLGDTLWTHTYGGSVNDCGYSVQNTPDGGYIIVGETNSYGAGVFDVYLVKTDSLGDTLWTHTYGGSDWDAAYSVQNTPDGGFVIAGLTDYHGVGSGDVYLIKTDSFGDTTWTKTYGGSDVDRGECVQNTCDGGYIIAGYTYSYGVGSIDVYLIKTDETGSTGVEEVNHNSLITDYPPLKVYPNPFVWCCCTASSGHNLLHIYDLSGRLIETTKSNIIGKDLNVGIYFIEANGYKPVKVVKVR</sequence>
<proteinExistence type="predicted"/>
<gene>
    <name evidence="1" type="ORF">CH333_06660</name>
</gene>
<evidence type="ECO:0000313" key="1">
    <source>
        <dbReference type="EMBL" id="OYD15047.1"/>
    </source>
</evidence>
<reference evidence="1 2" key="1">
    <citation type="submission" date="2017-07" db="EMBL/GenBank/DDBJ databases">
        <title>Recovery of genomes from metagenomes via a dereplication, aggregation, and scoring strategy.</title>
        <authorList>
            <person name="Sieber C.M."/>
            <person name="Probst A.J."/>
            <person name="Sharrar A."/>
            <person name="Thomas B.C."/>
            <person name="Hess M."/>
            <person name="Tringe S.G."/>
            <person name="Banfield J.F."/>
        </authorList>
    </citation>
    <scope>NUCLEOTIDE SEQUENCE [LARGE SCALE GENOMIC DNA]</scope>
    <source>
        <strain evidence="1">JGI_Cruoil_03_44_89</strain>
    </source>
</reference>
<feature type="non-terminal residue" evidence="1">
    <location>
        <position position="1"/>
    </location>
</feature>